<keyword evidence="2 5" id="KW-0645">Protease</keyword>
<dbReference type="InterPro" id="IPR000209">
    <property type="entry name" value="Peptidase_S8/S53_dom"/>
</dbReference>
<dbReference type="InterPro" id="IPR023828">
    <property type="entry name" value="Peptidase_S8_Ser-AS"/>
</dbReference>
<dbReference type="PANTHER" id="PTHR43806">
    <property type="entry name" value="PEPTIDASE S8"/>
    <property type="match status" value="1"/>
</dbReference>
<comment type="similarity">
    <text evidence="1 5 6">Belongs to the peptidase S8 family.</text>
</comment>
<reference evidence="10" key="3">
    <citation type="submission" date="2025-08" db="UniProtKB">
        <authorList>
            <consortium name="RefSeq"/>
        </authorList>
    </citation>
    <scope>IDENTIFICATION</scope>
    <source>
        <strain evidence="10">CBS 342.82</strain>
    </source>
</reference>
<feature type="active site" description="Charge relay system" evidence="5">
    <location>
        <position position="366"/>
    </location>
</feature>
<dbReference type="AlphaFoldDB" id="A0A6J3M0R8"/>
<dbReference type="PROSITE" id="PS00138">
    <property type="entry name" value="SUBTILASE_SER"/>
    <property type="match status" value="1"/>
</dbReference>
<reference evidence="10" key="1">
    <citation type="submission" date="2020-01" db="EMBL/GenBank/DDBJ databases">
        <authorList>
            <consortium name="DOE Joint Genome Institute"/>
            <person name="Haridas S."/>
            <person name="Albert R."/>
            <person name="Binder M."/>
            <person name="Bloem J."/>
            <person name="Labutti K."/>
            <person name="Salamov A."/>
            <person name="Andreopoulos B."/>
            <person name="Baker S.E."/>
            <person name="Barry K."/>
            <person name="Bills G."/>
            <person name="Bluhm B.H."/>
            <person name="Cannon C."/>
            <person name="Castanera R."/>
            <person name="Culley D.E."/>
            <person name="Daum C."/>
            <person name="Ezra D."/>
            <person name="Gonzalez J.B."/>
            <person name="Henrissat B."/>
            <person name="Kuo A."/>
            <person name="Liang C."/>
            <person name="Lipzen A."/>
            <person name="Lutzoni F."/>
            <person name="Magnuson J."/>
            <person name="Mondo S."/>
            <person name="Nolan M."/>
            <person name="Ohm R."/>
            <person name="Pangilinan J."/>
            <person name="Park H.-J."/>
            <person name="Ramirez L."/>
            <person name="Alfaro M."/>
            <person name="Sun H."/>
            <person name="Tritt A."/>
            <person name="Yoshinaga Y."/>
            <person name="Zwiers L.-H."/>
            <person name="Turgeon B.G."/>
            <person name="Goodwin S.B."/>
            <person name="Spatafora J.W."/>
            <person name="Crous P.W."/>
            <person name="Grigoriev I.V."/>
        </authorList>
    </citation>
    <scope>NUCLEOTIDE SEQUENCE</scope>
    <source>
        <strain evidence="10">CBS 342.82</strain>
    </source>
</reference>
<dbReference type="PROSITE" id="PS00137">
    <property type="entry name" value="SUBTILASE_HIS"/>
    <property type="match status" value="1"/>
</dbReference>
<gene>
    <name evidence="10" type="ORF">K489DRAFT_382127</name>
</gene>
<proteinExistence type="inferred from homology"/>
<evidence type="ECO:0000256" key="4">
    <source>
        <dbReference type="ARBA" id="ARBA00022825"/>
    </source>
</evidence>
<keyword evidence="7" id="KW-0732">Signal</keyword>
<dbReference type="Gene3D" id="3.40.50.200">
    <property type="entry name" value="Peptidase S8/S53 domain"/>
    <property type="match status" value="1"/>
</dbReference>
<evidence type="ECO:0000256" key="2">
    <source>
        <dbReference type="ARBA" id="ARBA00022670"/>
    </source>
</evidence>
<evidence type="ECO:0000256" key="1">
    <source>
        <dbReference type="ARBA" id="ARBA00011073"/>
    </source>
</evidence>
<dbReference type="Pfam" id="PF00082">
    <property type="entry name" value="Peptidase_S8"/>
    <property type="match status" value="1"/>
</dbReference>
<dbReference type="GeneID" id="54363101"/>
<reference evidence="10" key="2">
    <citation type="submission" date="2020-04" db="EMBL/GenBank/DDBJ databases">
        <authorList>
            <consortium name="NCBI Genome Project"/>
        </authorList>
    </citation>
    <scope>NUCLEOTIDE SEQUENCE</scope>
    <source>
        <strain evidence="10">CBS 342.82</strain>
    </source>
</reference>
<dbReference type="RefSeq" id="XP_033458125.1">
    <property type="nucleotide sequence ID" value="XM_033605301.1"/>
</dbReference>
<dbReference type="InterPro" id="IPR022398">
    <property type="entry name" value="Peptidase_S8_His-AS"/>
</dbReference>
<evidence type="ECO:0000256" key="6">
    <source>
        <dbReference type="RuleBase" id="RU003355"/>
    </source>
</evidence>
<dbReference type="PROSITE" id="PS51892">
    <property type="entry name" value="SUBTILASE"/>
    <property type="match status" value="1"/>
</dbReference>
<dbReference type="FunFam" id="3.40.50.200:FF:000007">
    <property type="entry name" value="Subtilisin-like serine protease"/>
    <property type="match status" value="1"/>
</dbReference>
<keyword evidence="4 5" id="KW-0720">Serine protease</keyword>
<dbReference type="PRINTS" id="PR00723">
    <property type="entry name" value="SUBTILISIN"/>
</dbReference>
<dbReference type="InterPro" id="IPR015500">
    <property type="entry name" value="Peptidase_S8_subtilisin-rel"/>
</dbReference>
<keyword evidence="9" id="KW-1185">Reference proteome</keyword>
<feature type="domain" description="Peptidase S8/S53" evidence="8">
    <location>
        <begin position="162"/>
        <end position="410"/>
    </location>
</feature>
<dbReference type="InterPro" id="IPR034193">
    <property type="entry name" value="PCSK9_ProteinaseK-like"/>
</dbReference>
<keyword evidence="3 5" id="KW-0378">Hydrolase</keyword>
<dbReference type="GO" id="GO:0004252">
    <property type="term" value="F:serine-type endopeptidase activity"/>
    <property type="evidence" value="ECO:0007669"/>
    <property type="project" value="UniProtKB-UniRule"/>
</dbReference>
<name>A0A6J3M0R8_9PEZI</name>
<evidence type="ECO:0000313" key="10">
    <source>
        <dbReference type="RefSeq" id="XP_033458125.1"/>
    </source>
</evidence>
<accession>A0A6J3M0R8</accession>
<dbReference type="InterPro" id="IPR036852">
    <property type="entry name" value="Peptidase_S8/S53_dom_sf"/>
</dbReference>
<feature type="active site" description="Charge relay system" evidence="5">
    <location>
        <position position="200"/>
    </location>
</feature>
<dbReference type="SUPFAM" id="SSF52743">
    <property type="entry name" value="Subtilisin-like"/>
    <property type="match status" value="1"/>
</dbReference>
<evidence type="ECO:0000256" key="3">
    <source>
        <dbReference type="ARBA" id="ARBA00022801"/>
    </source>
</evidence>
<sequence>MAKFILSFFALAAICVNPIYAVPDGDVQAHQSGGAEHIVIIDSAHPAPPAVAEVLNRLALDPNHPDVKWIYNNSAFTGFSASMGSHCLGLLANMSDVSTVEKAMTVSSALVMPRQAPQYFSRASAPWGLQSLASPVQPPRGSSISAELGYTYSYTDTSLGAGSDVYILDTGIYTQHNIFGGRAKMAWSFQGDNVADNDGHGTHVAGTAAGSILGIASNANIWGIKGLAGDGSGWSSNVIAGIDFVLKQHEARRGGPDFVGSVLSMSLSSGTVVAAIDSAVAACVNAGIHVCVAAGNEGVDACSASPASSGGANGRGAITVGAVDVNLKHADFSNYGSCVDVYAPGVDVVSSWIGAPNVINVLSGTSMATPHVSGVVAYLMARNPELAASPALMKKWILDNARPLADGTLLLTNGAPAAAAASSGKKVRDARPDFVFADEDHNSSGFLHRAFTKLDVSQLWS</sequence>
<dbReference type="InterPro" id="IPR023827">
    <property type="entry name" value="Peptidase_S8_Asp-AS"/>
</dbReference>
<evidence type="ECO:0000256" key="5">
    <source>
        <dbReference type="PROSITE-ProRule" id="PRU01240"/>
    </source>
</evidence>
<feature type="active site" description="Charge relay system" evidence="5">
    <location>
        <position position="169"/>
    </location>
</feature>
<dbReference type="GO" id="GO:0006508">
    <property type="term" value="P:proteolysis"/>
    <property type="evidence" value="ECO:0007669"/>
    <property type="project" value="UniProtKB-KW"/>
</dbReference>
<evidence type="ECO:0000259" key="8">
    <source>
        <dbReference type="Pfam" id="PF00082"/>
    </source>
</evidence>
<evidence type="ECO:0000313" key="9">
    <source>
        <dbReference type="Proteomes" id="UP000504637"/>
    </source>
</evidence>
<dbReference type="OrthoDB" id="206201at2759"/>
<dbReference type="Proteomes" id="UP000504637">
    <property type="component" value="Unplaced"/>
</dbReference>
<organism evidence="10">
    <name type="scientific">Dissoconium aciculare CBS 342.82</name>
    <dbReference type="NCBI Taxonomy" id="1314786"/>
    <lineage>
        <taxon>Eukaryota</taxon>
        <taxon>Fungi</taxon>
        <taxon>Dikarya</taxon>
        <taxon>Ascomycota</taxon>
        <taxon>Pezizomycotina</taxon>
        <taxon>Dothideomycetes</taxon>
        <taxon>Dothideomycetidae</taxon>
        <taxon>Mycosphaerellales</taxon>
        <taxon>Dissoconiaceae</taxon>
        <taxon>Dissoconium</taxon>
    </lineage>
</organism>
<feature type="signal peptide" evidence="7">
    <location>
        <begin position="1"/>
        <end position="21"/>
    </location>
</feature>
<dbReference type="InterPro" id="IPR050131">
    <property type="entry name" value="Peptidase_S8_subtilisin-like"/>
</dbReference>
<feature type="chain" id="PRO_5026933516" evidence="7">
    <location>
        <begin position="22"/>
        <end position="461"/>
    </location>
</feature>
<dbReference type="CDD" id="cd04077">
    <property type="entry name" value="Peptidases_S8_PCSK9_ProteinaseK_like"/>
    <property type="match status" value="1"/>
</dbReference>
<dbReference type="PANTHER" id="PTHR43806:SF11">
    <property type="entry name" value="CEREVISIN-RELATED"/>
    <property type="match status" value="1"/>
</dbReference>
<evidence type="ECO:0000256" key="7">
    <source>
        <dbReference type="SAM" id="SignalP"/>
    </source>
</evidence>
<dbReference type="PROSITE" id="PS00136">
    <property type="entry name" value="SUBTILASE_ASP"/>
    <property type="match status" value="1"/>
</dbReference>
<protein>
    <submittedName>
        <fullName evidence="10">Subtilisin-like protein</fullName>
    </submittedName>
</protein>